<evidence type="ECO:0000256" key="12">
    <source>
        <dbReference type="ARBA" id="ARBA00023136"/>
    </source>
</evidence>
<evidence type="ECO:0000256" key="3">
    <source>
        <dbReference type="ARBA" id="ARBA00005189"/>
    </source>
</evidence>
<comment type="caution">
    <text evidence="17">The sequence shown here is derived from an EMBL/GenBank/DDBJ whole genome shotgun (WGS) entry which is preliminary data.</text>
</comment>
<feature type="transmembrane region" description="Helical" evidence="16">
    <location>
        <begin position="145"/>
        <end position="168"/>
    </location>
</feature>
<keyword evidence="18" id="KW-1185">Reference proteome</keyword>
<evidence type="ECO:0000256" key="7">
    <source>
        <dbReference type="ARBA" id="ARBA00022691"/>
    </source>
</evidence>
<dbReference type="PANTHER" id="PTHR15458:SF5">
    <property type="entry name" value="PHOSPHATIDYLETHANOLAMINE N-METHYLTRANSFERASE"/>
    <property type="match status" value="1"/>
</dbReference>
<dbReference type="EC" id="2.1.1.71" evidence="15"/>
<feature type="transmembrane region" description="Helical" evidence="16">
    <location>
        <begin position="41"/>
        <end position="62"/>
    </location>
</feature>
<feature type="transmembrane region" description="Helical" evidence="16">
    <location>
        <begin position="492"/>
        <end position="516"/>
    </location>
</feature>
<comment type="pathway">
    <text evidence="3">Lipid metabolism.</text>
</comment>
<evidence type="ECO:0000256" key="5">
    <source>
        <dbReference type="ARBA" id="ARBA00022603"/>
    </source>
</evidence>
<evidence type="ECO:0000256" key="15">
    <source>
        <dbReference type="ARBA" id="ARBA00034137"/>
    </source>
</evidence>
<dbReference type="InterPro" id="IPR024960">
    <property type="entry name" value="PEMT/MFAP"/>
</dbReference>
<dbReference type="InterPro" id="IPR007318">
    <property type="entry name" value="Phopholipid_MeTrfase"/>
</dbReference>
<evidence type="ECO:0000313" key="17">
    <source>
        <dbReference type="EMBL" id="CAB9499305.1"/>
    </source>
</evidence>
<comment type="subcellular location">
    <subcellularLocation>
        <location evidence="1">Endoplasmic reticulum membrane</location>
        <topology evidence="1">Multi-pass membrane protein</topology>
    </subcellularLocation>
</comment>
<reference evidence="17" key="1">
    <citation type="submission" date="2020-06" db="EMBL/GenBank/DDBJ databases">
        <authorList>
            <consortium name="Plant Systems Biology data submission"/>
        </authorList>
    </citation>
    <scope>NUCLEOTIDE SEQUENCE</scope>
    <source>
        <strain evidence="17">D6</strain>
    </source>
</reference>
<dbReference type="OrthoDB" id="8300106at2759"/>
<dbReference type="GO" id="GO:0032259">
    <property type="term" value="P:methylation"/>
    <property type="evidence" value="ECO:0007669"/>
    <property type="project" value="UniProtKB-KW"/>
</dbReference>
<evidence type="ECO:0000256" key="14">
    <source>
        <dbReference type="ARBA" id="ARBA00023264"/>
    </source>
</evidence>
<keyword evidence="10 16" id="KW-1133">Transmembrane helix</keyword>
<keyword evidence="5 17" id="KW-0489">Methyltransferase</keyword>
<keyword evidence="13" id="KW-0594">Phospholipid biosynthesis</keyword>
<keyword evidence="8 16" id="KW-0812">Transmembrane</keyword>
<evidence type="ECO:0000256" key="13">
    <source>
        <dbReference type="ARBA" id="ARBA00023209"/>
    </source>
</evidence>
<keyword evidence="12 16" id="KW-0472">Membrane</keyword>
<dbReference type="GO" id="GO:0006656">
    <property type="term" value="P:phosphatidylcholine biosynthetic process"/>
    <property type="evidence" value="ECO:0007669"/>
    <property type="project" value="InterPro"/>
</dbReference>
<evidence type="ECO:0000256" key="6">
    <source>
        <dbReference type="ARBA" id="ARBA00022679"/>
    </source>
</evidence>
<dbReference type="GO" id="GO:0000773">
    <property type="term" value="F:phosphatidyl-N-methylethanolamine N-methyltransferase activity"/>
    <property type="evidence" value="ECO:0007669"/>
    <property type="project" value="UniProtKB-EC"/>
</dbReference>
<accession>A0A9N8DCK8</accession>
<dbReference type="AlphaFoldDB" id="A0A9N8DCK8"/>
<evidence type="ECO:0000256" key="11">
    <source>
        <dbReference type="ARBA" id="ARBA00023098"/>
    </source>
</evidence>
<gene>
    <name evidence="17" type="ORF">SEMRO_58_G033590.1</name>
</gene>
<proteinExistence type="predicted"/>
<dbReference type="PANTHER" id="PTHR15458">
    <property type="entry name" value="PHOSPHATIDYLETHANOLAMINE N-METHYLTRANSFERASE"/>
    <property type="match status" value="1"/>
</dbReference>
<keyword evidence="11" id="KW-0443">Lipid metabolism</keyword>
<dbReference type="GO" id="GO:0005789">
    <property type="term" value="C:endoplasmic reticulum membrane"/>
    <property type="evidence" value="ECO:0007669"/>
    <property type="project" value="UniProtKB-SubCell"/>
</dbReference>
<name>A0A9N8DCK8_9STRA</name>
<keyword evidence="14" id="KW-1208">Phospholipid metabolism</keyword>
<evidence type="ECO:0000256" key="10">
    <source>
        <dbReference type="ARBA" id="ARBA00022989"/>
    </source>
</evidence>
<keyword evidence="4" id="KW-0444">Lipid biosynthesis</keyword>
<evidence type="ECO:0000313" key="18">
    <source>
        <dbReference type="Proteomes" id="UP001153069"/>
    </source>
</evidence>
<feature type="transmembrane region" description="Helical" evidence="16">
    <location>
        <begin position="106"/>
        <end position="125"/>
    </location>
</feature>
<feature type="transmembrane region" description="Helical" evidence="16">
    <location>
        <begin position="390"/>
        <end position="409"/>
    </location>
</feature>
<organism evidence="17 18">
    <name type="scientific">Seminavis robusta</name>
    <dbReference type="NCBI Taxonomy" id="568900"/>
    <lineage>
        <taxon>Eukaryota</taxon>
        <taxon>Sar</taxon>
        <taxon>Stramenopiles</taxon>
        <taxon>Ochrophyta</taxon>
        <taxon>Bacillariophyta</taxon>
        <taxon>Bacillariophyceae</taxon>
        <taxon>Bacillariophycidae</taxon>
        <taxon>Naviculales</taxon>
        <taxon>Naviculaceae</taxon>
        <taxon>Seminavis</taxon>
    </lineage>
</organism>
<feature type="transmembrane region" description="Helical" evidence="16">
    <location>
        <begin position="536"/>
        <end position="556"/>
    </location>
</feature>
<protein>
    <recommendedName>
        <fullName evidence="15">phosphatidyl-N-methylethanolamine N-methyltransferase</fullName>
        <ecNumber evidence="15">2.1.1.71</ecNumber>
    </recommendedName>
</protein>
<feature type="transmembrane region" description="Helical" evidence="16">
    <location>
        <begin position="68"/>
        <end position="94"/>
    </location>
</feature>
<dbReference type="Pfam" id="PF04191">
    <property type="entry name" value="PEMT"/>
    <property type="match status" value="1"/>
</dbReference>
<evidence type="ECO:0000256" key="16">
    <source>
        <dbReference type="SAM" id="Phobius"/>
    </source>
</evidence>
<dbReference type="Proteomes" id="UP001153069">
    <property type="component" value="Unassembled WGS sequence"/>
</dbReference>
<feature type="transmembrane region" description="Helical" evidence="16">
    <location>
        <begin position="415"/>
        <end position="435"/>
    </location>
</feature>
<evidence type="ECO:0000256" key="8">
    <source>
        <dbReference type="ARBA" id="ARBA00022692"/>
    </source>
</evidence>
<comment type="pathway">
    <text evidence="2">Phospholipid metabolism; phosphatidylcholine biosynthesis.</text>
</comment>
<evidence type="ECO:0000256" key="4">
    <source>
        <dbReference type="ARBA" id="ARBA00022516"/>
    </source>
</evidence>
<keyword evidence="9" id="KW-0256">Endoplasmic reticulum</keyword>
<dbReference type="EMBL" id="CAICTM010000057">
    <property type="protein sequence ID" value="CAB9499305.1"/>
    <property type="molecule type" value="Genomic_DNA"/>
</dbReference>
<evidence type="ECO:0000256" key="1">
    <source>
        <dbReference type="ARBA" id="ARBA00004477"/>
    </source>
</evidence>
<keyword evidence="7" id="KW-0949">S-adenosyl-L-methionine</keyword>
<evidence type="ECO:0000256" key="2">
    <source>
        <dbReference type="ARBA" id="ARBA00004969"/>
    </source>
</evidence>
<keyword evidence="6" id="KW-0808">Transferase</keyword>
<evidence type="ECO:0000256" key="9">
    <source>
        <dbReference type="ARBA" id="ARBA00022824"/>
    </source>
</evidence>
<sequence length="587" mass="67162">MAAKAEDAPQSYDLSSIFWTKAAYHDVAADFHKFHKHDLNVFLHLWTTGLGLWGAVQLAMILEQPIAVYVYIAVTGVTCPLVISVLHTAMLYGMMHTPLPAVMDNLDPMYVCGLAIALGYGLQDVAHWMCDEKTFMNDYIATKPWMLLIHTLWLMPLVIESVLMRYCFLPNLVNRNKNVFCQAASRKAVEDLREWVNKNIANVKVTTHVWPHKQEGTSGPVTQLENDAAIMAAFRKVFAAKHFDIKPVQEMNEIYVTAVGAKSDINSDAVFYTKHNDGPYWFLPSASLYRVLVGVTPNKMVRTRFNLQHESEDKVVDMYDVLGFDYNRELHWIDHVPGATNTERRTLIKLHFIVYPKGWHKYGQLCANLNTNYNTWARNNFLQTLRIDGWYDFALAWWIWLTTIFNATFVEKVGWTNLIYILGCYAMGPTPFLVLTSFRHYCIYITTFAFRNPPVAHGEFMRDVLLFKTVAISHLSRRLLPMVDLPNDAPGLLLVLAGFATTMLATARLGMARTYFGSELGFVKPQWITGFPYGYIPHPMIVGQLFAYSTVLLWWWDRITTENALLVAGHIGFYTTHMVQEMLTSSY</sequence>